<feature type="region of interest" description="Disordered" evidence="1">
    <location>
        <begin position="129"/>
        <end position="157"/>
    </location>
</feature>
<evidence type="ECO:0000313" key="3">
    <source>
        <dbReference type="EMBL" id="KAF2753783.1"/>
    </source>
</evidence>
<organism evidence="3 4">
    <name type="scientific">Pseudovirgaria hyperparasitica</name>
    <dbReference type="NCBI Taxonomy" id="470096"/>
    <lineage>
        <taxon>Eukaryota</taxon>
        <taxon>Fungi</taxon>
        <taxon>Dikarya</taxon>
        <taxon>Ascomycota</taxon>
        <taxon>Pezizomycotina</taxon>
        <taxon>Dothideomycetes</taxon>
        <taxon>Dothideomycetes incertae sedis</taxon>
        <taxon>Acrospermales</taxon>
        <taxon>Acrospermaceae</taxon>
        <taxon>Pseudovirgaria</taxon>
    </lineage>
</organism>
<keyword evidence="4" id="KW-1185">Reference proteome</keyword>
<evidence type="ECO:0000256" key="1">
    <source>
        <dbReference type="SAM" id="MobiDB-lite"/>
    </source>
</evidence>
<dbReference type="GeneID" id="54489611"/>
<name>A0A6A6VU91_9PEZI</name>
<feature type="signal peptide" evidence="2">
    <location>
        <begin position="1"/>
        <end position="18"/>
    </location>
</feature>
<dbReference type="EMBL" id="ML996583">
    <property type="protein sequence ID" value="KAF2753783.1"/>
    <property type="molecule type" value="Genomic_DNA"/>
</dbReference>
<sequence>MKATIATILATVLATAQAYDAVTVSKQTWFGYPDNCLDGYHAGCGNNQVAYSCVGRGARAGGDGSYDKPLTYATKKGGSLHKPCEITWFPYLKKYLVMADICTGCNDKQIDIWIGDGDGGQAELNCENNSPSGGGHKLIRDGSNGHSPNTNKLWSSSGGCKVSQNVYPDGN</sequence>
<accession>A0A6A6VU91</accession>
<dbReference type="Proteomes" id="UP000799437">
    <property type="component" value="Unassembled WGS sequence"/>
</dbReference>
<feature type="chain" id="PRO_5025489306" evidence="2">
    <location>
        <begin position="19"/>
        <end position="171"/>
    </location>
</feature>
<evidence type="ECO:0000256" key="2">
    <source>
        <dbReference type="SAM" id="SignalP"/>
    </source>
</evidence>
<dbReference type="OrthoDB" id="5332384at2759"/>
<gene>
    <name evidence="3" type="ORF">EJ05DRAFT_514718</name>
</gene>
<proteinExistence type="predicted"/>
<reference evidence="3" key="1">
    <citation type="journal article" date="2020" name="Stud. Mycol.">
        <title>101 Dothideomycetes genomes: a test case for predicting lifestyles and emergence of pathogens.</title>
        <authorList>
            <person name="Haridas S."/>
            <person name="Albert R."/>
            <person name="Binder M."/>
            <person name="Bloem J."/>
            <person name="Labutti K."/>
            <person name="Salamov A."/>
            <person name="Andreopoulos B."/>
            <person name="Baker S."/>
            <person name="Barry K."/>
            <person name="Bills G."/>
            <person name="Bluhm B."/>
            <person name="Cannon C."/>
            <person name="Castanera R."/>
            <person name="Culley D."/>
            <person name="Daum C."/>
            <person name="Ezra D."/>
            <person name="Gonzalez J."/>
            <person name="Henrissat B."/>
            <person name="Kuo A."/>
            <person name="Liang C."/>
            <person name="Lipzen A."/>
            <person name="Lutzoni F."/>
            <person name="Magnuson J."/>
            <person name="Mondo S."/>
            <person name="Nolan M."/>
            <person name="Ohm R."/>
            <person name="Pangilinan J."/>
            <person name="Park H.-J."/>
            <person name="Ramirez L."/>
            <person name="Alfaro M."/>
            <person name="Sun H."/>
            <person name="Tritt A."/>
            <person name="Yoshinaga Y."/>
            <person name="Zwiers L.-H."/>
            <person name="Turgeon B."/>
            <person name="Goodwin S."/>
            <person name="Spatafora J."/>
            <person name="Crous P."/>
            <person name="Grigoriev I."/>
        </authorList>
    </citation>
    <scope>NUCLEOTIDE SEQUENCE</scope>
    <source>
        <strain evidence="3">CBS 121739</strain>
    </source>
</reference>
<protein>
    <submittedName>
        <fullName evidence="3">Uncharacterized protein</fullName>
    </submittedName>
</protein>
<feature type="compositionally biased region" description="Polar residues" evidence="1">
    <location>
        <begin position="144"/>
        <end position="157"/>
    </location>
</feature>
<dbReference type="RefSeq" id="XP_033596234.1">
    <property type="nucleotide sequence ID" value="XM_033748557.1"/>
</dbReference>
<dbReference type="AlphaFoldDB" id="A0A6A6VU91"/>
<evidence type="ECO:0000313" key="4">
    <source>
        <dbReference type="Proteomes" id="UP000799437"/>
    </source>
</evidence>
<keyword evidence="2" id="KW-0732">Signal</keyword>